<feature type="non-terminal residue" evidence="1">
    <location>
        <position position="1"/>
    </location>
</feature>
<protein>
    <submittedName>
        <fullName evidence="1">Uncharacterized protein</fullName>
    </submittedName>
</protein>
<organism evidence="1 2">
    <name type="scientific">Brachionus calyciflorus</name>
    <dbReference type="NCBI Taxonomy" id="104777"/>
    <lineage>
        <taxon>Eukaryota</taxon>
        <taxon>Metazoa</taxon>
        <taxon>Spiralia</taxon>
        <taxon>Gnathifera</taxon>
        <taxon>Rotifera</taxon>
        <taxon>Eurotatoria</taxon>
        <taxon>Monogononta</taxon>
        <taxon>Pseudotrocha</taxon>
        <taxon>Ploima</taxon>
        <taxon>Brachionidae</taxon>
        <taxon>Brachionus</taxon>
    </lineage>
</organism>
<gene>
    <name evidence="1" type="ORF">OXX778_LOCUS2793</name>
</gene>
<dbReference type="EMBL" id="CAJNOC010000228">
    <property type="protein sequence ID" value="CAF0730221.1"/>
    <property type="molecule type" value="Genomic_DNA"/>
</dbReference>
<dbReference type="AlphaFoldDB" id="A0A813MYZ9"/>
<reference evidence="1" key="1">
    <citation type="submission" date="2021-02" db="EMBL/GenBank/DDBJ databases">
        <authorList>
            <person name="Nowell W R."/>
        </authorList>
    </citation>
    <scope>NUCLEOTIDE SEQUENCE</scope>
    <source>
        <strain evidence="1">Ploen Becks lab</strain>
    </source>
</reference>
<evidence type="ECO:0000313" key="1">
    <source>
        <dbReference type="EMBL" id="CAF0730221.1"/>
    </source>
</evidence>
<keyword evidence="2" id="KW-1185">Reference proteome</keyword>
<dbReference type="Proteomes" id="UP000663879">
    <property type="component" value="Unassembled WGS sequence"/>
</dbReference>
<proteinExistence type="predicted"/>
<sequence>MELNTITSVYLRKESALRMEDIETQNQNKILTKENHVKINECQSQGKLDIHVP</sequence>
<accession>A0A813MYZ9</accession>
<evidence type="ECO:0000313" key="2">
    <source>
        <dbReference type="Proteomes" id="UP000663879"/>
    </source>
</evidence>
<comment type="caution">
    <text evidence="1">The sequence shown here is derived from an EMBL/GenBank/DDBJ whole genome shotgun (WGS) entry which is preliminary data.</text>
</comment>
<name>A0A813MYZ9_9BILA</name>